<comment type="caution">
    <text evidence="2">The sequence shown here is derived from an EMBL/GenBank/DDBJ whole genome shotgun (WGS) entry which is preliminary data.</text>
</comment>
<protein>
    <submittedName>
        <fullName evidence="2">DUF3021 family protein</fullName>
    </submittedName>
</protein>
<keyword evidence="3" id="KW-1185">Reference proteome</keyword>
<dbReference type="Pfam" id="PF11457">
    <property type="entry name" value="DUF3021"/>
    <property type="match status" value="1"/>
</dbReference>
<dbReference type="EMBL" id="SOAZ01000001">
    <property type="protein sequence ID" value="TDT63801.1"/>
    <property type="molecule type" value="Genomic_DNA"/>
</dbReference>
<keyword evidence="1" id="KW-0472">Membrane</keyword>
<dbReference type="OrthoDB" id="1698302at2"/>
<dbReference type="AlphaFoldDB" id="A0A4R7KW75"/>
<reference evidence="2 3" key="1">
    <citation type="submission" date="2019-03" db="EMBL/GenBank/DDBJ databases">
        <title>Genomic Encyclopedia of Type Strains, Phase IV (KMG-IV): sequencing the most valuable type-strain genomes for metagenomic binning, comparative biology and taxonomic classification.</title>
        <authorList>
            <person name="Goeker M."/>
        </authorList>
    </citation>
    <scope>NUCLEOTIDE SEQUENCE [LARGE SCALE GENOMIC DNA]</scope>
    <source>
        <strain evidence="2 3">DSM 24455</strain>
    </source>
</reference>
<proteinExistence type="predicted"/>
<sequence>MEYIKKFVLRGLFGITFGVFINQLVYLIMALQGSIVQISSDIIISQFFLASLTGFYCTGISVIFEIEEWSLLRQTITHSIAMLPFFPISIYAGWIPGNLIGRVIFILNYILVYLIIWFSFKKYWEKKAKELNEGLKKRNNI</sequence>
<organism evidence="2 3">
    <name type="scientific">Fonticella tunisiensis</name>
    <dbReference type="NCBI Taxonomy" id="1096341"/>
    <lineage>
        <taxon>Bacteria</taxon>
        <taxon>Bacillati</taxon>
        <taxon>Bacillota</taxon>
        <taxon>Clostridia</taxon>
        <taxon>Eubacteriales</taxon>
        <taxon>Clostridiaceae</taxon>
        <taxon>Fonticella</taxon>
    </lineage>
</organism>
<evidence type="ECO:0000313" key="2">
    <source>
        <dbReference type="EMBL" id="TDT63801.1"/>
    </source>
</evidence>
<dbReference type="InterPro" id="IPR021560">
    <property type="entry name" value="DUF3021"/>
</dbReference>
<dbReference type="Proteomes" id="UP000295325">
    <property type="component" value="Unassembled WGS sequence"/>
</dbReference>
<evidence type="ECO:0000256" key="1">
    <source>
        <dbReference type="SAM" id="Phobius"/>
    </source>
</evidence>
<keyword evidence="1" id="KW-0812">Transmembrane</keyword>
<gene>
    <name evidence="2" type="ORF">EDD71_101228</name>
</gene>
<feature type="transmembrane region" description="Helical" evidence="1">
    <location>
        <begin position="76"/>
        <end position="94"/>
    </location>
</feature>
<feature type="transmembrane region" description="Helical" evidence="1">
    <location>
        <begin position="43"/>
        <end position="64"/>
    </location>
</feature>
<evidence type="ECO:0000313" key="3">
    <source>
        <dbReference type="Proteomes" id="UP000295325"/>
    </source>
</evidence>
<accession>A0A4R7KW75</accession>
<feature type="transmembrane region" description="Helical" evidence="1">
    <location>
        <begin position="100"/>
        <end position="120"/>
    </location>
</feature>
<dbReference type="RefSeq" id="WP_133626903.1">
    <property type="nucleotide sequence ID" value="NZ_SOAZ01000001.1"/>
</dbReference>
<feature type="transmembrane region" description="Helical" evidence="1">
    <location>
        <begin position="7"/>
        <end position="31"/>
    </location>
</feature>
<keyword evidence="1" id="KW-1133">Transmembrane helix</keyword>
<name>A0A4R7KW75_9CLOT</name>